<dbReference type="AlphaFoldDB" id="E3RWC3"/>
<organism evidence="2">
    <name type="scientific">Pyrenophora teres f. teres (strain 0-1)</name>
    <name type="common">Barley net blotch fungus</name>
    <name type="synonym">Drechslera teres f. teres</name>
    <dbReference type="NCBI Taxonomy" id="861557"/>
    <lineage>
        <taxon>Eukaryota</taxon>
        <taxon>Fungi</taxon>
        <taxon>Dikarya</taxon>
        <taxon>Ascomycota</taxon>
        <taxon>Pezizomycotina</taxon>
        <taxon>Dothideomycetes</taxon>
        <taxon>Pleosporomycetidae</taxon>
        <taxon>Pleosporales</taxon>
        <taxon>Pleosporineae</taxon>
        <taxon>Pleosporaceae</taxon>
        <taxon>Pyrenophora</taxon>
    </lineage>
</organism>
<dbReference type="Proteomes" id="UP000001067">
    <property type="component" value="Unassembled WGS sequence"/>
</dbReference>
<dbReference type="OrthoDB" id="10311311at2759"/>
<reference evidence="1 2" key="1">
    <citation type="journal article" date="2010" name="Genome Biol.">
        <title>A first genome assembly of the barley fungal pathogen Pyrenophora teres f. teres.</title>
        <authorList>
            <person name="Ellwood S.R."/>
            <person name="Liu Z."/>
            <person name="Syme R.A."/>
            <person name="Lai Z."/>
            <person name="Hane J.K."/>
            <person name="Keiper F."/>
            <person name="Moffat C.S."/>
            <person name="Oliver R.P."/>
            <person name="Friesen T.L."/>
        </authorList>
    </citation>
    <scope>NUCLEOTIDE SEQUENCE [LARGE SCALE GENOMIC DNA]</scope>
    <source>
        <strain evidence="1 2">0-1</strain>
    </source>
</reference>
<keyword evidence="2" id="KW-1185">Reference proteome</keyword>
<accession>E3RWC3</accession>
<proteinExistence type="predicted"/>
<sequence>MAAQSPAIAEIALQLEAAAAQIHVLSTLPGAERFEYIKQAIEDVKAQVETVKNEVSAIDGKIDKMRSDFELHRTVTTKYNTKVEARVHNERMRTANKRVTDTNAGLAALYDLRTNKPIHNFPLTANGFHQLDRSTCDRICCALDWAAPSLSLRDQQNFLIDQTGFGGTID</sequence>
<name>E3RWC3_PYRTT</name>
<dbReference type="KEGG" id="pte:PTT_13561"/>
<dbReference type="HOGENOM" id="CLU_1571441_0_0_1"/>
<dbReference type="EMBL" id="GL535440">
    <property type="protein sequence ID" value="EFQ89978.1"/>
    <property type="molecule type" value="Genomic_DNA"/>
</dbReference>
<gene>
    <name evidence="1" type="ORF">PTT_13561</name>
</gene>
<evidence type="ECO:0000313" key="1">
    <source>
        <dbReference type="EMBL" id="EFQ89978.1"/>
    </source>
</evidence>
<evidence type="ECO:0000313" key="2">
    <source>
        <dbReference type="Proteomes" id="UP000001067"/>
    </source>
</evidence>
<protein>
    <submittedName>
        <fullName evidence="1">Uncharacterized protein</fullName>
    </submittedName>
</protein>